<evidence type="ECO:0000313" key="3">
    <source>
        <dbReference type="Proteomes" id="UP001291623"/>
    </source>
</evidence>
<accession>A0AAE1V5K3</accession>
<protein>
    <submittedName>
        <fullName evidence="2">Uncharacterized protein</fullName>
    </submittedName>
</protein>
<proteinExistence type="predicted"/>
<dbReference type="Proteomes" id="UP001291623">
    <property type="component" value="Unassembled WGS sequence"/>
</dbReference>
<name>A0AAE1V5K3_9SOLA</name>
<dbReference type="EMBL" id="JAVYJV010000017">
    <property type="protein sequence ID" value="KAK4349404.1"/>
    <property type="molecule type" value="Genomic_DNA"/>
</dbReference>
<gene>
    <name evidence="2" type="ORF">RND71_032159</name>
</gene>
<evidence type="ECO:0000256" key="1">
    <source>
        <dbReference type="SAM" id="MobiDB-lite"/>
    </source>
</evidence>
<dbReference type="AlphaFoldDB" id="A0AAE1V5K3"/>
<comment type="caution">
    <text evidence="2">The sequence shown here is derived from an EMBL/GenBank/DDBJ whole genome shotgun (WGS) entry which is preliminary data.</text>
</comment>
<reference evidence="2" key="1">
    <citation type="submission" date="2023-12" db="EMBL/GenBank/DDBJ databases">
        <title>Genome assembly of Anisodus tanguticus.</title>
        <authorList>
            <person name="Wang Y.-J."/>
        </authorList>
    </citation>
    <scope>NUCLEOTIDE SEQUENCE</scope>
    <source>
        <strain evidence="2">KB-2021</strain>
        <tissue evidence="2">Leaf</tissue>
    </source>
</reference>
<evidence type="ECO:0000313" key="2">
    <source>
        <dbReference type="EMBL" id="KAK4349404.1"/>
    </source>
</evidence>
<feature type="region of interest" description="Disordered" evidence="1">
    <location>
        <begin position="340"/>
        <end position="367"/>
    </location>
</feature>
<sequence length="367" mass="42214">MEVIGPVLQHYYQVNRGMCSGGQFFWERMSMVSTGRSIMTWNAMIARDYPRQGLTYMCRLATNTSRTLEHFISGHLHNIEGLDQNKINQLGINSPKKINEHLEDELLNYGDKISSFDFSDSYPYVPINVLFESTVHIEDRDKFLLNPEVPLLSKLTFIDYQSQFDQKSHREIETLNGIVSLQKAPKTQLRLGFLRDYWFLHSGSVMQQPRLVPPVVMNPHVADEFPCFQNIGKTHLQIYTYASFDINSLSRFCRLGECAFAWSRSLRCWGKLSSDCAPSRSFYARARPCQGSRFRWGGIAGSCPKKERLSRKIKQIAILKVKFQGSIDNRVERWDKESSTSGSCAAANHANQMKRSNRKKEIKTQMA</sequence>
<feature type="compositionally biased region" description="Polar residues" evidence="1">
    <location>
        <begin position="340"/>
        <end position="354"/>
    </location>
</feature>
<keyword evidence="3" id="KW-1185">Reference proteome</keyword>
<organism evidence="2 3">
    <name type="scientific">Anisodus tanguticus</name>
    <dbReference type="NCBI Taxonomy" id="243964"/>
    <lineage>
        <taxon>Eukaryota</taxon>
        <taxon>Viridiplantae</taxon>
        <taxon>Streptophyta</taxon>
        <taxon>Embryophyta</taxon>
        <taxon>Tracheophyta</taxon>
        <taxon>Spermatophyta</taxon>
        <taxon>Magnoliopsida</taxon>
        <taxon>eudicotyledons</taxon>
        <taxon>Gunneridae</taxon>
        <taxon>Pentapetalae</taxon>
        <taxon>asterids</taxon>
        <taxon>lamiids</taxon>
        <taxon>Solanales</taxon>
        <taxon>Solanaceae</taxon>
        <taxon>Solanoideae</taxon>
        <taxon>Hyoscyameae</taxon>
        <taxon>Anisodus</taxon>
    </lineage>
</organism>